<reference evidence="3" key="1">
    <citation type="journal article" date="2012" name="MBio">
        <title>Comparative genome analysis of Trichophyton rubrum and related dermatophytes reveals candidate genes involved in infection.</title>
        <authorList>
            <person name="Martinez D.A."/>
            <person name="Oliver B.G."/>
            <person name="Graeser Y."/>
            <person name="Goldberg J.M."/>
            <person name="Li W."/>
            <person name="Martinez-Rossi N.M."/>
            <person name="Monod M."/>
            <person name="Shelest E."/>
            <person name="Barton R.C."/>
            <person name="Birch E."/>
            <person name="Brakhage A.A."/>
            <person name="Chen Z."/>
            <person name="Gurr S.J."/>
            <person name="Heiman D."/>
            <person name="Heitman J."/>
            <person name="Kosti I."/>
            <person name="Rossi A."/>
            <person name="Saif S."/>
            <person name="Samalova M."/>
            <person name="Saunders C.W."/>
            <person name="Shea T."/>
            <person name="Summerbell R.C."/>
            <person name="Xu J."/>
            <person name="Young S."/>
            <person name="Zeng Q."/>
            <person name="Birren B.W."/>
            <person name="Cuomo C.A."/>
            <person name="White T.C."/>
        </authorList>
    </citation>
    <scope>NUCLEOTIDE SEQUENCE [LARGE SCALE GENOMIC DNA]</scope>
    <source>
        <strain evidence="3">ATCC MYA-4606 / CBS 127.97</strain>
    </source>
</reference>
<sequence>MAYRDLAALTDWFGYCIHAENYLEKKKILLYMESYSQPDVTGCSFSILGMVLCELNEEVGRTPYRLLSHSTEAELDGGHGVVPVMLVFWYLLSFGISFALYLSMLVVMTII</sequence>
<protein>
    <submittedName>
        <fullName evidence="2">Uncharacterized protein</fullName>
    </submittedName>
</protein>
<dbReference type="EMBL" id="DS995756">
    <property type="protein sequence ID" value="EGE07122.1"/>
    <property type="molecule type" value="Genomic_DNA"/>
</dbReference>
<gene>
    <name evidence="2" type="ORF">TEQG_06110</name>
</gene>
<evidence type="ECO:0000313" key="3">
    <source>
        <dbReference type="Proteomes" id="UP000009169"/>
    </source>
</evidence>
<feature type="transmembrane region" description="Helical" evidence="1">
    <location>
        <begin position="87"/>
        <end position="110"/>
    </location>
</feature>
<dbReference type="Proteomes" id="UP000009169">
    <property type="component" value="Unassembled WGS sequence"/>
</dbReference>
<keyword evidence="1" id="KW-1133">Transmembrane helix</keyword>
<keyword evidence="1" id="KW-0812">Transmembrane</keyword>
<proteinExistence type="predicted"/>
<dbReference type="HOGENOM" id="CLU_2160198_0_0_1"/>
<dbReference type="AlphaFoldDB" id="F2PZ04"/>
<evidence type="ECO:0000313" key="2">
    <source>
        <dbReference type="EMBL" id="EGE07122.1"/>
    </source>
</evidence>
<keyword evidence="1" id="KW-0472">Membrane</keyword>
<organism evidence="2 3">
    <name type="scientific">Trichophyton equinum (strain ATCC MYA-4606 / CBS 127.97)</name>
    <name type="common">Horse ringworm fungus</name>
    <dbReference type="NCBI Taxonomy" id="559882"/>
    <lineage>
        <taxon>Eukaryota</taxon>
        <taxon>Fungi</taxon>
        <taxon>Dikarya</taxon>
        <taxon>Ascomycota</taxon>
        <taxon>Pezizomycotina</taxon>
        <taxon>Eurotiomycetes</taxon>
        <taxon>Eurotiomycetidae</taxon>
        <taxon>Onygenales</taxon>
        <taxon>Arthrodermataceae</taxon>
        <taxon>Trichophyton</taxon>
    </lineage>
</organism>
<evidence type="ECO:0000256" key="1">
    <source>
        <dbReference type="SAM" id="Phobius"/>
    </source>
</evidence>
<dbReference type="VEuPathDB" id="FungiDB:TEQG_06110"/>
<name>F2PZ04_TRIEC</name>
<keyword evidence="3" id="KW-1185">Reference proteome</keyword>
<accession>F2PZ04</accession>